<dbReference type="GO" id="GO:0030054">
    <property type="term" value="C:cell junction"/>
    <property type="evidence" value="ECO:0007669"/>
    <property type="project" value="Ensembl"/>
</dbReference>
<dbReference type="GeneTree" id="ENSGT00390000010450"/>
<evidence type="ECO:0000256" key="5">
    <source>
        <dbReference type="ARBA" id="ARBA00023180"/>
    </source>
</evidence>
<dbReference type="PANTHER" id="PTHR13234:SF8">
    <property type="entry name" value="GAMMA-INTERFERON-INDUCIBLE LYSOSOMAL THIOL REDUCTASE"/>
    <property type="match status" value="1"/>
</dbReference>
<keyword evidence="5 7" id="KW-0325">Glycoprotein</keyword>
<evidence type="ECO:0000256" key="6">
    <source>
        <dbReference type="ARBA" id="ARBA00059163"/>
    </source>
</evidence>
<evidence type="ECO:0000313" key="10">
    <source>
        <dbReference type="Proteomes" id="UP000694407"/>
    </source>
</evidence>
<keyword evidence="7" id="KW-0676">Redox-active center</keyword>
<dbReference type="Pfam" id="PF03227">
    <property type="entry name" value="GILT"/>
    <property type="match status" value="1"/>
</dbReference>
<reference evidence="9" key="2">
    <citation type="submission" date="2025-09" db="UniProtKB">
        <authorList>
            <consortium name="Ensembl"/>
        </authorList>
    </citation>
    <scope>IDENTIFICATION</scope>
</reference>
<keyword evidence="7" id="KW-0560">Oxidoreductase</keyword>
<dbReference type="GO" id="GO:0005829">
    <property type="term" value="C:cytosol"/>
    <property type="evidence" value="ECO:0007669"/>
    <property type="project" value="Ensembl"/>
</dbReference>
<dbReference type="GO" id="GO:0019886">
    <property type="term" value="P:antigen processing and presentation of exogenous peptide antigen via MHC class II"/>
    <property type="evidence" value="ECO:0007669"/>
    <property type="project" value="Ensembl"/>
</dbReference>
<reference evidence="9" key="1">
    <citation type="submission" date="2025-08" db="UniProtKB">
        <authorList>
            <consortium name="Ensembl"/>
        </authorList>
    </citation>
    <scope>IDENTIFICATION</scope>
</reference>
<dbReference type="AlphaFoldDB" id="A0A8C5YP15"/>
<comment type="function">
    <text evidence="7">Lysosomal thiol reductase that can reduce protein disulfide bonds. Facilitates the complete unfolding of proteins destined for lysosomal degradation. Plays an important role in antigen processing.</text>
</comment>
<keyword evidence="7" id="KW-0458">Lysosome</keyword>
<dbReference type="GO" id="GO:0005764">
    <property type="term" value="C:lysosome"/>
    <property type="evidence" value="ECO:0007669"/>
    <property type="project" value="UniProtKB-SubCell"/>
</dbReference>
<keyword evidence="4 7" id="KW-0732">Signal</keyword>
<organism evidence="9 10">
    <name type="scientific">Marmota marmota marmota</name>
    <name type="common">Alpine marmot</name>
    <dbReference type="NCBI Taxonomy" id="9994"/>
    <lineage>
        <taxon>Eukaryota</taxon>
        <taxon>Metazoa</taxon>
        <taxon>Chordata</taxon>
        <taxon>Craniata</taxon>
        <taxon>Vertebrata</taxon>
        <taxon>Euteleostomi</taxon>
        <taxon>Mammalia</taxon>
        <taxon>Eutheria</taxon>
        <taxon>Euarchontoglires</taxon>
        <taxon>Glires</taxon>
        <taxon>Rodentia</taxon>
        <taxon>Sciuromorpha</taxon>
        <taxon>Sciuridae</taxon>
        <taxon>Xerinae</taxon>
        <taxon>Marmotini</taxon>
        <taxon>Marmota</taxon>
    </lineage>
</organism>
<dbReference type="GO" id="GO:0005576">
    <property type="term" value="C:extracellular region"/>
    <property type="evidence" value="ECO:0007669"/>
    <property type="project" value="UniProtKB-SubCell"/>
</dbReference>
<sequence>MGLGCGFTVECPWAQSPLQKRKRKKKKPTCLGSLEEMNQKPPPRLLLYSQDKTASSESPSLPKHLPVHDLCLREPLKKSSELLVNVSLYYESLCGGCRYFLVRDLFPTWLMVMEILNVTLVPYGNAQERNVSGTWEFTCQHGELECQLNKVEACLLDQLENSAAFLTIVCLEQLDDMEKHLKPCLELYAPEVSPDSIMDCATGARGTQLMHANAQLTDALQPPHQYVPWILVNGVRLCVSGLGRLPDMCKVLGSIPRAAKER</sequence>
<dbReference type="GO" id="GO:0016671">
    <property type="term" value="F:oxidoreductase activity, acting on a sulfur group of donors, disulfide as acceptor"/>
    <property type="evidence" value="ECO:0007669"/>
    <property type="project" value="UniProtKB-UniRule"/>
</dbReference>
<dbReference type="Proteomes" id="UP000694407">
    <property type="component" value="Unplaced"/>
</dbReference>
<dbReference type="GO" id="GO:0048147">
    <property type="term" value="P:negative regulation of fibroblast proliferation"/>
    <property type="evidence" value="ECO:0007669"/>
    <property type="project" value="Ensembl"/>
</dbReference>
<comment type="function">
    <text evidence="6">Lysosomal thiol reductase that can reduce protein disulfide bonds. May facilitate the complete unfolding of proteins destined for lysosomal degradation. Plays an important role in antigen processing. Facilitates the generation of MHC class II-restricted epitodes from disulfide bond-containing antigen by the endocytic reduction of disulfide bonds. Also facilitates MHC class I-restricted recognition of exogenous antigens containing disulfide bonds by CD8+ T-cells or crosspresentation.</text>
</comment>
<evidence type="ECO:0000256" key="4">
    <source>
        <dbReference type="ARBA" id="ARBA00022729"/>
    </source>
</evidence>
<evidence type="ECO:0000256" key="7">
    <source>
        <dbReference type="RuleBase" id="RU369109"/>
    </source>
</evidence>
<comment type="subunit">
    <text evidence="2 7">Dimer; disulfide-linked.</text>
</comment>
<accession>A0A8C5YP15</accession>
<dbReference type="Ensembl" id="ENSMMMT00000001493.1">
    <property type="protein sequence ID" value="ENSMMMP00000001330.1"/>
    <property type="gene ID" value="ENSMMMG00000001207.1"/>
</dbReference>
<feature type="region of interest" description="Disordered" evidence="8">
    <location>
        <begin position="18"/>
        <end position="43"/>
    </location>
</feature>
<gene>
    <name evidence="9" type="primary">IFI30</name>
</gene>
<dbReference type="InterPro" id="IPR004911">
    <property type="entry name" value="Interferon-induced_GILT"/>
</dbReference>
<proteinExistence type="inferred from homology"/>
<comment type="similarity">
    <text evidence="1 7">Belongs to the GILT family.</text>
</comment>
<keyword evidence="10" id="KW-1185">Reference proteome</keyword>
<name>A0A8C5YP15_MARMA</name>
<keyword evidence="7" id="KW-1015">Disulfide bond</keyword>
<dbReference type="GO" id="GO:0042590">
    <property type="term" value="P:antigen processing and presentation of exogenous peptide antigen via MHC class I"/>
    <property type="evidence" value="ECO:0007669"/>
    <property type="project" value="Ensembl"/>
</dbReference>
<comment type="subcellular location">
    <subcellularLocation>
        <location evidence="7">Secreted</location>
    </subcellularLocation>
    <subcellularLocation>
        <location evidence="7">Lysosome</location>
    </subcellularLocation>
</comment>
<dbReference type="GO" id="GO:0050821">
    <property type="term" value="P:protein stabilization"/>
    <property type="evidence" value="ECO:0007669"/>
    <property type="project" value="Ensembl"/>
</dbReference>
<evidence type="ECO:0000256" key="1">
    <source>
        <dbReference type="ARBA" id="ARBA00005679"/>
    </source>
</evidence>
<keyword evidence="3 7" id="KW-0964">Secreted</keyword>
<feature type="compositionally biased region" description="Basic residues" evidence="8">
    <location>
        <begin position="19"/>
        <end position="28"/>
    </location>
</feature>
<dbReference type="PANTHER" id="PTHR13234">
    <property type="entry name" value="GAMMA-INTERFERON INDUCIBLE LYSOSOMAL THIOL REDUCTASE GILT"/>
    <property type="match status" value="1"/>
</dbReference>
<evidence type="ECO:0000256" key="8">
    <source>
        <dbReference type="SAM" id="MobiDB-lite"/>
    </source>
</evidence>
<evidence type="ECO:0000256" key="3">
    <source>
        <dbReference type="ARBA" id="ARBA00022525"/>
    </source>
</evidence>
<evidence type="ECO:0000256" key="2">
    <source>
        <dbReference type="ARBA" id="ARBA00011615"/>
    </source>
</evidence>
<keyword evidence="7" id="KW-0391">Immunity</keyword>
<dbReference type="EC" id="1.8.-.-" evidence="7"/>
<protein>
    <recommendedName>
        <fullName evidence="7">Gamma-interferon-inducible lysosomal thiol reductase</fullName>
        <ecNumber evidence="7">1.8.-.-</ecNumber>
    </recommendedName>
    <alternativeName>
        <fullName evidence="7">Gamma-interferon-inducible protein IP-30</fullName>
    </alternativeName>
</protein>
<evidence type="ECO:0000313" key="9">
    <source>
        <dbReference type="Ensembl" id="ENSMMMP00000001330.1"/>
    </source>
</evidence>